<reference evidence="2 3" key="1">
    <citation type="journal article" date="2023" name="Plants (Basel)">
        <title>Bridging the Gap: Combining Genomics and Transcriptomics Approaches to Understand Stylosanthes scabra, an Orphan Legume from the Brazilian Caatinga.</title>
        <authorList>
            <person name="Ferreira-Neto J.R.C."/>
            <person name="da Silva M.D."/>
            <person name="Binneck E."/>
            <person name="de Melo N.F."/>
            <person name="da Silva R.H."/>
            <person name="de Melo A.L.T.M."/>
            <person name="Pandolfi V."/>
            <person name="Bustamante F.O."/>
            <person name="Brasileiro-Vidal A.C."/>
            <person name="Benko-Iseppon A.M."/>
        </authorList>
    </citation>
    <scope>NUCLEOTIDE SEQUENCE [LARGE SCALE GENOMIC DNA]</scope>
    <source>
        <tissue evidence="2">Leaves</tissue>
    </source>
</reference>
<gene>
    <name evidence="2" type="ORF">PIB30_089968</name>
</gene>
<feature type="compositionally biased region" description="Acidic residues" evidence="1">
    <location>
        <begin position="44"/>
        <end position="57"/>
    </location>
</feature>
<name>A0ABU6WU52_9FABA</name>
<accession>A0ABU6WU52</accession>
<dbReference type="Proteomes" id="UP001341840">
    <property type="component" value="Unassembled WGS sequence"/>
</dbReference>
<dbReference type="EMBL" id="JASCZI010182952">
    <property type="protein sequence ID" value="MED6188859.1"/>
    <property type="molecule type" value="Genomic_DNA"/>
</dbReference>
<feature type="non-terminal residue" evidence="2">
    <location>
        <position position="1"/>
    </location>
</feature>
<evidence type="ECO:0000313" key="2">
    <source>
        <dbReference type="EMBL" id="MED6188859.1"/>
    </source>
</evidence>
<comment type="caution">
    <text evidence="2">The sequence shown here is derived from an EMBL/GenBank/DDBJ whole genome shotgun (WGS) entry which is preliminary data.</text>
</comment>
<keyword evidence="3" id="KW-1185">Reference proteome</keyword>
<feature type="region of interest" description="Disordered" evidence="1">
    <location>
        <begin position="28"/>
        <end position="64"/>
    </location>
</feature>
<evidence type="ECO:0000256" key="1">
    <source>
        <dbReference type="SAM" id="MobiDB-lite"/>
    </source>
</evidence>
<proteinExistence type="predicted"/>
<evidence type="ECO:0000313" key="3">
    <source>
        <dbReference type="Proteomes" id="UP001341840"/>
    </source>
</evidence>
<protein>
    <submittedName>
        <fullName evidence="2">Uncharacterized protein</fullName>
    </submittedName>
</protein>
<sequence>QPVVTPLGTELPTPLELPVQKIICISSDLEAEDDDLEGLGSDGTTEEEEPNEEEAKEEADRPSSPKVEYVPYLLISAPRRSLVHPTQLYLHPKKESRWRDFGTSICVVG</sequence>
<organism evidence="2 3">
    <name type="scientific">Stylosanthes scabra</name>
    <dbReference type="NCBI Taxonomy" id="79078"/>
    <lineage>
        <taxon>Eukaryota</taxon>
        <taxon>Viridiplantae</taxon>
        <taxon>Streptophyta</taxon>
        <taxon>Embryophyta</taxon>
        <taxon>Tracheophyta</taxon>
        <taxon>Spermatophyta</taxon>
        <taxon>Magnoliopsida</taxon>
        <taxon>eudicotyledons</taxon>
        <taxon>Gunneridae</taxon>
        <taxon>Pentapetalae</taxon>
        <taxon>rosids</taxon>
        <taxon>fabids</taxon>
        <taxon>Fabales</taxon>
        <taxon>Fabaceae</taxon>
        <taxon>Papilionoideae</taxon>
        <taxon>50 kb inversion clade</taxon>
        <taxon>dalbergioids sensu lato</taxon>
        <taxon>Dalbergieae</taxon>
        <taxon>Pterocarpus clade</taxon>
        <taxon>Stylosanthes</taxon>
    </lineage>
</organism>